<evidence type="ECO:0000313" key="2">
    <source>
        <dbReference type="Proteomes" id="UP000310108"/>
    </source>
</evidence>
<dbReference type="AlphaFoldDB" id="A0A4U6XCH3"/>
<dbReference type="Proteomes" id="UP000310108">
    <property type="component" value="Unassembled WGS sequence"/>
</dbReference>
<sequence>MPLSPGHGANPVETFAAAGRRAVATYLDFDRWGCVPQTLVPLIIIPFQTLLEAIARCIRCGGIVLAAAYLDVELRGGARISETGSVFTFYIRSLAGKESVASTSTIGGIAIGDGGFVVDRLDRRARQFFDRREVRLRGKVSYLISSMSSDPRGASMTGLTPDMRRVGWDASVQHTPPSVDDEIAMGQRKRGMKEPRRGTGAGSGFLDAGVGRLVGDVWKIA</sequence>
<protein>
    <submittedName>
        <fullName evidence="1">Uncharacterized protein</fullName>
    </submittedName>
</protein>
<gene>
    <name evidence="1" type="ORF">CTA1_6775</name>
</gene>
<accession>A0A4U6XCH3</accession>
<organism evidence="1 2">
    <name type="scientific">Colletotrichum tanaceti</name>
    <dbReference type="NCBI Taxonomy" id="1306861"/>
    <lineage>
        <taxon>Eukaryota</taxon>
        <taxon>Fungi</taxon>
        <taxon>Dikarya</taxon>
        <taxon>Ascomycota</taxon>
        <taxon>Pezizomycotina</taxon>
        <taxon>Sordariomycetes</taxon>
        <taxon>Hypocreomycetidae</taxon>
        <taxon>Glomerellales</taxon>
        <taxon>Glomerellaceae</taxon>
        <taxon>Colletotrichum</taxon>
        <taxon>Colletotrichum destructivum species complex</taxon>
    </lineage>
</organism>
<evidence type="ECO:0000313" key="1">
    <source>
        <dbReference type="EMBL" id="TKW53441.1"/>
    </source>
</evidence>
<keyword evidence="2" id="KW-1185">Reference proteome</keyword>
<reference evidence="1 2" key="1">
    <citation type="journal article" date="2019" name="PLoS ONE">
        <title>Comparative genome analysis indicates high evolutionary potential of pathogenicity genes in Colletotrichum tanaceti.</title>
        <authorList>
            <person name="Lelwala R.V."/>
            <person name="Korhonen P.K."/>
            <person name="Young N.D."/>
            <person name="Scott J.B."/>
            <person name="Ades P.A."/>
            <person name="Gasser R.B."/>
            <person name="Taylor P.W.J."/>
        </authorList>
    </citation>
    <scope>NUCLEOTIDE SEQUENCE [LARGE SCALE GENOMIC DNA]</scope>
    <source>
        <strain evidence="1">BRIP57314</strain>
    </source>
</reference>
<comment type="caution">
    <text evidence="1">The sequence shown here is derived from an EMBL/GenBank/DDBJ whole genome shotgun (WGS) entry which is preliminary data.</text>
</comment>
<name>A0A4U6XCH3_9PEZI</name>
<proteinExistence type="predicted"/>
<dbReference type="EMBL" id="PJEX01000185">
    <property type="protein sequence ID" value="TKW53441.1"/>
    <property type="molecule type" value="Genomic_DNA"/>
</dbReference>